<reference evidence="14 15" key="1">
    <citation type="submission" date="2024-01" db="EMBL/GenBank/DDBJ databases">
        <title>The genome of the rayed Mediterranean limpet Patella caerulea (Linnaeus, 1758).</title>
        <authorList>
            <person name="Anh-Thu Weber A."/>
            <person name="Halstead-Nussloch G."/>
        </authorList>
    </citation>
    <scope>NUCLEOTIDE SEQUENCE [LARGE SCALE GENOMIC DNA]</scope>
    <source>
        <strain evidence="14">AATW-2023a</strain>
        <tissue evidence="14">Whole specimen</tissue>
    </source>
</reference>
<dbReference type="GO" id="GO:0001228">
    <property type="term" value="F:DNA-binding transcription activator activity, RNA polymerase II-specific"/>
    <property type="evidence" value="ECO:0007669"/>
    <property type="project" value="TreeGrafter"/>
</dbReference>
<feature type="domain" description="C2H2-type" evidence="13">
    <location>
        <begin position="834"/>
        <end position="863"/>
    </location>
</feature>
<feature type="domain" description="C2H2-type" evidence="13">
    <location>
        <begin position="610"/>
        <end position="637"/>
    </location>
</feature>
<keyword evidence="3" id="KW-0479">Metal-binding</keyword>
<feature type="compositionally biased region" description="Acidic residues" evidence="12">
    <location>
        <begin position="398"/>
        <end position="407"/>
    </location>
</feature>
<feature type="compositionally biased region" description="Basic and acidic residues" evidence="12">
    <location>
        <begin position="355"/>
        <end position="366"/>
    </location>
</feature>
<evidence type="ECO:0000256" key="4">
    <source>
        <dbReference type="ARBA" id="ARBA00022737"/>
    </source>
</evidence>
<evidence type="ECO:0000256" key="2">
    <source>
        <dbReference type="ARBA" id="ARBA00006991"/>
    </source>
</evidence>
<dbReference type="Pfam" id="PF00096">
    <property type="entry name" value="zf-C2H2"/>
    <property type="match status" value="8"/>
</dbReference>
<keyword evidence="9" id="KW-0804">Transcription</keyword>
<dbReference type="GO" id="GO:0008270">
    <property type="term" value="F:zinc ion binding"/>
    <property type="evidence" value="ECO:0007669"/>
    <property type="project" value="UniProtKB-KW"/>
</dbReference>
<keyword evidence="4" id="KW-0677">Repeat</keyword>
<evidence type="ECO:0000259" key="13">
    <source>
        <dbReference type="PROSITE" id="PS50157"/>
    </source>
</evidence>
<feature type="domain" description="C2H2-type" evidence="13">
    <location>
        <begin position="806"/>
        <end position="833"/>
    </location>
</feature>
<feature type="domain" description="C2H2-type" evidence="13">
    <location>
        <begin position="582"/>
        <end position="609"/>
    </location>
</feature>
<evidence type="ECO:0000256" key="10">
    <source>
        <dbReference type="ARBA" id="ARBA00023242"/>
    </source>
</evidence>
<evidence type="ECO:0000313" key="14">
    <source>
        <dbReference type="EMBL" id="KAK6173763.1"/>
    </source>
</evidence>
<evidence type="ECO:0000256" key="8">
    <source>
        <dbReference type="ARBA" id="ARBA00023125"/>
    </source>
</evidence>
<dbReference type="GO" id="GO:0005634">
    <property type="term" value="C:nucleus"/>
    <property type="evidence" value="ECO:0007669"/>
    <property type="project" value="UniProtKB-SubCell"/>
</dbReference>
<proteinExistence type="inferred from homology"/>
<dbReference type="FunFam" id="3.30.160.60:FF:002343">
    <property type="entry name" value="Zinc finger protein 33A"/>
    <property type="match status" value="1"/>
</dbReference>
<dbReference type="Proteomes" id="UP001347796">
    <property type="component" value="Unassembled WGS sequence"/>
</dbReference>
<feature type="compositionally biased region" description="Polar residues" evidence="12">
    <location>
        <begin position="37"/>
        <end position="53"/>
    </location>
</feature>
<evidence type="ECO:0000256" key="7">
    <source>
        <dbReference type="ARBA" id="ARBA00023015"/>
    </source>
</evidence>
<dbReference type="SMART" id="SM00355">
    <property type="entry name" value="ZnF_C2H2"/>
    <property type="match status" value="14"/>
</dbReference>
<evidence type="ECO:0000256" key="11">
    <source>
        <dbReference type="PROSITE-ProRule" id="PRU00042"/>
    </source>
</evidence>
<keyword evidence="10" id="KW-0539">Nucleus</keyword>
<feature type="domain" description="C2H2-type" evidence="13">
    <location>
        <begin position="457"/>
        <end position="484"/>
    </location>
</feature>
<feature type="domain" description="C2H2-type" evidence="13">
    <location>
        <begin position="553"/>
        <end position="581"/>
    </location>
</feature>
<comment type="caution">
    <text evidence="14">The sequence shown here is derived from an EMBL/GenBank/DDBJ whole genome shotgun (WGS) entry which is preliminary data.</text>
</comment>
<dbReference type="InterPro" id="IPR036236">
    <property type="entry name" value="Znf_C2H2_sf"/>
</dbReference>
<dbReference type="PROSITE" id="PS00028">
    <property type="entry name" value="ZINC_FINGER_C2H2_1"/>
    <property type="match status" value="12"/>
</dbReference>
<dbReference type="PANTHER" id="PTHR24393:SF100">
    <property type="entry name" value="ZINC FINGER PROTEIN-RELATED"/>
    <property type="match status" value="1"/>
</dbReference>
<name>A0AAN8JEG9_PATCE</name>
<dbReference type="FunFam" id="3.30.160.60:FF:000417">
    <property type="entry name" value="Zinc finger protein"/>
    <property type="match status" value="1"/>
</dbReference>
<evidence type="ECO:0000256" key="12">
    <source>
        <dbReference type="SAM" id="MobiDB-lite"/>
    </source>
</evidence>
<dbReference type="FunFam" id="3.30.160.60:FF:000557">
    <property type="entry name" value="zinc finger and SCAN domain-containing protein 29"/>
    <property type="match status" value="1"/>
</dbReference>
<feature type="region of interest" description="Disordered" evidence="12">
    <location>
        <begin position="27"/>
        <end position="53"/>
    </location>
</feature>
<dbReference type="FunFam" id="3.30.160.60:FF:000325">
    <property type="entry name" value="ZFP90 zinc finger protein"/>
    <property type="match status" value="1"/>
</dbReference>
<dbReference type="AlphaFoldDB" id="A0AAN8JEG9"/>
<dbReference type="Pfam" id="PF12874">
    <property type="entry name" value="zf-met"/>
    <property type="match status" value="1"/>
</dbReference>
<dbReference type="EMBL" id="JAZGQO010000011">
    <property type="protein sequence ID" value="KAK6173763.1"/>
    <property type="molecule type" value="Genomic_DNA"/>
</dbReference>
<dbReference type="InterPro" id="IPR013087">
    <property type="entry name" value="Znf_C2H2_type"/>
</dbReference>
<feature type="region of interest" description="Disordered" evidence="12">
    <location>
        <begin position="398"/>
        <end position="418"/>
    </location>
</feature>
<organism evidence="14 15">
    <name type="scientific">Patella caerulea</name>
    <name type="common">Rayed Mediterranean limpet</name>
    <dbReference type="NCBI Taxonomy" id="87958"/>
    <lineage>
        <taxon>Eukaryota</taxon>
        <taxon>Metazoa</taxon>
        <taxon>Spiralia</taxon>
        <taxon>Lophotrochozoa</taxon>
        <taxon>Mollusca</taxon>
        <taxon>Gastropoda</taxon>
        <taxon>Patellogastropoda</taxon>
        <taxon>Patelloidea</taxon>
        <taxon>Patellidae</taxon>
        <taxon>Patella</taxon>
    </lineage>
</organism>
<evidence type="ECO:0000256" key="1">
    <source>
        <dbReference type="ARBA" id="ARBA00004123"/>
    </source>
</evidence>
<evidence type="ECO:0000256" key="5">
    <source>
        <dbReference type="ARBA" id="ARBA00022771"/>
    </source>
</evidence>
<feature type="compositionally biased region" description="Low complexity" evidence="12">
    <location>
        <begin position="495"/>
        <end position="515"/>
    </location>
</feature>
<accession>A0AAN8JEG9</accession>
<feature type="domain" description="C2H2-type" evidence="13">
    <location>
        <begin position="750"/>
        <end position="777"/>
    </location>
</feature>
<comment type="subcellular location">
    <subcellularLocation>
        <location evidence="1">Nucleus</location>
    </subcellularLocation>
</comment>
<feature type="domain" description="C2H2-type" evidence="13">
    <location>
        <begin position="638"/>
        <end position="665"/>
    </location>
</feature>
<feature type="domain" description="C2H2-type" evidence="13">
    <location>
        <begin position="722"/>
        <end position="749"/>
    </location>
</feature>
<keyword evidence="6" id="KW-0862">Zinc</keyword>
<comment type="similarity">
    <text evidence="2">Belongs to the krueppel C2H2-type zinc-finger protein family.</text>
</comment>
<feature type="domain" description="C2H2-type" evidence="13">
    <location>
        <begin position="429"/>
        <end position="451"/>
    </location>
</feature>
<feature type="region of interest" description="Disordered" evidence="12">
    <location>
        <begin position="331"/>
        <end position="377"/>
    </location>
</feature>
<dbReference type="Pfam" id="PF13912">
    <property type="entry name" value="zf-C2H2_6"/>
    <property type="match status" value="1"/>
</dbReference>
<dbReference type="PROSITE" id="PS50157">
    <property type="entry name" value="ZINC_FINGER_C2H2_2"/>
    <property type="match status" value="14"/>
</dbReference>
<evidence type="ECO:0000256" key="6">
    <source>
        <dbReference type="ARBA" id="ARBA00022833"/>
    </source>
</evidence>
<dbReference type="GO" id="GO:0000978">
    <property type="term" value="F:RNA polymerase II cis-regulatory region sequence-specific DNA binding"/>
    <property type="evidence" value="ECO:0007669"/>
    <property type="project" value="TreeGrafter"/>
</dbReference>
<feature type="domain" description="C2H2-type" evidence="13">
    <location>
        <begin position="778"/>
        <end position="805"/>
    </location>
</feature>
<keyword evidence="15" id="KW-1185">Reference proteome</keyword>
<keyword evidence="5 11" id="KW-0863">Zinc-finger</keyword>
<dbReference type="FunFam" id="3.30.160.60:FF:000446">
    <property type="entry name" value="Zinc finger protein"/>
    <property type="match status" value="1"/>
</dbReference>
<dbReference type="PANTHER" id="PTHR24393">
    <property type="entry name" value="ZINC FINGER PROTEIN"/>
    <property type="match status" value="1"/>
</dbReference>
<feature type="domain" description="C2H2-type" evidence="13">
    <location>
        <begin position="694"/>
        <end position="721"/>
    </location>
</feature>
<feature type="domain" description="C2H2-type" evidence="13">
    <location>
        <begin position="666"/>
        <end position="693"/>
    </location>
</feature>
<gene>
    <name evidence="14" type="ORF">SNE40_017164</name>
</gene>
<protein>
    <recommendedName>
        <fullName evidence="13">C2H2-type domain-containing protein</fullName>
    </recommendedName>
</protein>
<sequence length="879" mass="100233">MSNSSSTPAVLQQDQEIQFNTVSNISSSGNTLSSTSVRDSCNLQPTTDTNSHLITDNNKTMLQQKTDILARSNEEFMLNESSGQMEPRPVVPATIRNVQLSDCDVSRINSDSNLDEEADVVTVPQTSDSQADSTINTLTLVDSTEQINTGTSGDDQPAYILANSIGNKKSGYEQILNLCEKNFPSNIQLIQDLLNLNQNLAEDSELQENFSNICNKLISEMLHLNHTISEICNNSLTSQQATCTTQSGPFESLLNVWKKNMIQRRKTGKLSFEDEEMMNMAALQNDSTYDNLVPNLDVHFSNQSSFNDSSSGKKSEGTFLDIKSEWLKRFSSNSSRKKSNPKKSSQSDDSVYTPSRRDSLKDKDTNKSPAALSERSLRSCRSKSRVYKDSLNLSDIDQTSEEDDFDIPSESKSDLDDEDFVPFKENSQLSCEICEKVFKTQRLMVLHKRIHHQIPEFTCDVCDRSFNSNNGLQQHIAFHVRSSKSSKPIPHCPISQSQTTKPSSTSQSATPKTSPRVPAVSHEIYTCETCGLSFRRKFRYSLHMRSHDITRPFKCPVCPKMFRTETSLKKHNVLSHSANQRYECTECEKTFKNETSLKYHQMCHSGNLPYACSQCDKKFVTISVRDKHELTHSDEKPYPCTLCDKKFKTPYSLKKHNLLHLPEKNFQCDFCGQQFRQKSTLTSHHRTHTGEKPYVCDTCGKAFSQSSILNMHKRIHSGYKPHKCTLCESAFSCRASLRKHMTIHTGEKNYMCKECGRCFARSQSLKYHERSHTGVKPYLCKECGKRFSCRKHVKRHRLLHSGEMPFSCEVCGKMFRQEYNKKIHMRVHTGDKPFDCKNCGRCFAYKQSAQQHTVHCLKQVQKPTFVPYNIQQNFNFQQL</sequence>
<feature type="region of interest" description="Disordered" evidence="12">
    <location>
        <begin position="481"/>
        <end position="517"/>
    </location>
</feature>
<evidence type="ECO:0000256" key="3">
    <source>
        <dbReference type="ARBA" id="ARBA00022723"/>
    </source>
</evidence>
<evidence type="ECO:0000256" key="9">
    <source>
        <dbReference type="ARBA" id="ARBA00023163"/>
    </source>
</evidence>
<keyword evidence="8" id="KW-0238">DNA-binding</keyword>
<dbReference type="SUPFAM" id="SSF57667">
    <property type="entry name" value="beta-beta-alpha zinc fingers"/>
    <property type="match status" value="7"/>
</dbReference>
<dbReference type="FunFam" id="3.30.160.60:FF:001498">
    <property type="entry name" value="Zinc finger protein 404"/>
    <property type="match status" value="1"/>
</dbReference>
<feature type="compositionally biased region" description="Low complexity" evidence="12">
    <location>
        <begin position="27"/>
        <end position="36"/>
    </location>
</feature>
<evidence type="ECO:0000313" key="15">
    <source>
        <dbReference type="Proteomes" id="UP001347796"/>
    </source>
</evidence>
<keyword evidence="7" id="KW-0805">Transcription regulation</keyword>
<dbReference type="Gene3D" id="3.30.160.60">
    <property type="entry name" value="Classic Zinc Finger"/>
    <property type="match status" value="12"/>
</dbReference>
<feature type="domain" description="C2H2-type" evidence="13">
    <location>
        <begin position="525"/>
        <end position="552"/>
    </location>
</feature>
<dbReference type="FunFam" id="3.30.160.60:FF:000870">
    <property type="entry name" value="zinc finger protein 197 isoform X1"/>
    <property type="match status" value="1"/>
</dbReference>